<protein>
    <submittedName>
        <fullName evidence="1">Uncharacterized protein</fullName>
    </submittedName>
</protein>
<sequence length="194" mass="21621">MTRMNRPSSTWRRLAIPASLTLVAVWIAAQVAPSRAAESRAHVRLVRLLGEVPDSDRAVLGHTHDLRLRLEHGNVLLLRKGGEFAAVLPIEGVTGGKDSLRYFYYVEHPAFLWVFPGQKDKGLKTVADGGSIVFNRFELKWRSAPGGLGWIYFPDDEASRNMRFSVVSGRTVDEADPKDTKYWIELGSPEASGF</sequence>
<gene>
    <name evidence="1" type="ORF">E6K77_01120</name>
</gene>
<reference evidence="1 2" key="1">
    <citation type="journal article" date="2019" name="Nat. Microbiol.">
        <title>Mediterranean grassland soil C-N compound turnover is dependent on rainfall and depth, and is mediated by genomically divergent microorganisms.</title>
        <authorList>
            <person name="Diamond S."/>
            <person name="Andeer P.F."/>
            <person name="Li Z."/>
            <person name="Crits-Christoph A."/>
            <person name="Burstein D."/>
            <person name="Anantharaman K."/>
            <person name="Lane K.R."/>
            <person name="Thomas B.C."/>
            <person name="Pan C."/>
            <person name="Northen T.R."/>
            <person name="Banfield J.F."/>
        </authorList>
    </citation>
    <scope>NUCLEOTIDE SEQUENCE [LARGE SCALE GENOMIC DNA]</scope>
    <source>
        <strain evidence="1">WS_7</strain>
    </source>
</reference>
<dbReference type="Proteomes" id="UP000317366">
    <property type="component" value="Unassembled WGS sequence"/>
</dbReference>
<comment type="caution">
    <text evidence="1">The sequence shown here is derived from an EMBL/GenBank/DDBJ whole genome shotgun (WGS) entry which is preliminary data.</text>
</comment>
<accession>A0A538TSF6</accession>
<dbReference type="AlphaFoldDB" id="A0A538TSF6"/>
<proteinExistence type="predicted"/>
<evidence type="ECO:0000313" key="1">
    <source>
        <dbReference type="EMBL" id="TMQ66557.1"/>
    </source>
</evidence>
<dbReference type="EMBL" id="VBOX01000007">
    <property type="protein sequence ID" value="TMQ66557.1"/>
    <property type="molecule type" value="Genomic_DNA"/>
</dbReference>
<name>A0A538TSF6_UNCEI</name>
<organism evidence="1 2">
    <name type="scientific">Eiseniibacteriota bacterium</name>
    <dbReference type="NCBI Taxonomy" id="2212470"/>
    <lineage>
        <taxon>Bacteria</taxon>
        <taxon>Candidatus Eiseniibacteriota</taxon>
    </lineage>
</organism>
<evidence type="ECO:0000313" key="2">
    <source>
        <dbReference type="Proteomes" id="UP000317366"/>
    </source>
</evidence>